<evidence type="ECO:0000256" key="2">
    <source>
        <dbReference type="ARBA" id="ARBA00022448"/>
    </source>
</evidence>
<keyword evidence="15" id="KW-1185">Reference proteome</keyword>
<evidence type="ECO:0000256" key="9">
    <source>
        <dbReference type="ARBA" id="ARBA00037934"/>
    </source>
</evidence>
<dbReference type="PANTHER" id="PTHR12825:SF0">
    <property type="entry name" value="VESICLE TRANSPORT PROTEIN SEC20"/>
    <property type="match status" value="1"/>
</dbReference>
<evidence type="ECO:0000256" key="12">
    <source>
        <dbReference type="SAM" id="Phobius"/>
    </source>
</evidence>
<comment type="subcellular location">
    <subcellularLocation>
        <location evidence="1">Endoplasmic reticulum membrane</location>
        <topology evidence="1">Single-pass type IV membrane protein</topology>
    </subcellularLocation>
</comment>
<keyword evidence="5" id="KW-0931">ER-Golgi transport</keyword>
<keyword evidence="2" id="KW-0813">Transport</keyword>
<feature type="domain" description="Sec20 C-terminal" evidence="13">
    <location>
        <begin position="141"/>
        <end position="231"/>
    </location>
</feature>
<dbReference type="RefSeq" id="XP_018275331.1">
    <property type="nucleotide sequence ID" value="XM_018427028.1"/>
</dbReference>
<dbReference type="AlphaFoldDB" id="A0A0J0XCP1"/>
<accession>A0A0J0XCP1</accession>
<keyword evidence="6 12" id="KW-1133">Transmembrane helix</keyword>
<keyword evidence="8 12" id="KW-0472">Membrane</keyword>
<evidence type="ECO:0000256" key="6">
    <source>
        <dbReference type="ARBA" id="ARBA00022989"/>
    </source>
</evidence>
<dbReference type="OrthoDB" id="46868at2759"/>
<sequence>MSEPDTSNGALGALGPIGPLQRRLNDVRAFQLPRLRTCASVAMARDLAAEARSDLEAVRAALEEAHEEAENLPAREREAAVAAVTALEGEYAVTHAEFRSALVAAKKASAAAARKHELLEPLDEPRAEPAVVGGDDALQTKTNEVTDALRRTTQLLQTELERSVLSTQMLNESTTTMRSTQSLYDNYTALLSASGQLVRAIERADWWDRALIMAAFACFLLAVLWVVKQRVLDRVGGAAVWWVGGSYKLLRMVGGGGVRDVATAGGAAVAAGAASSAAAVAGKGAAKGAQGRVEVGKKLPVIGADSAVKSKRLSDKEAKNAQPPADSLVDVPGHRPVDSPVRAPALEPEDIEVLEVPPRARPKEEL</sequence>
<keyword evidence="3 12" id="KW-0812">Transmembrane</keyword>
<feature type="transmembrane region" description="Helical" evidence="12">
    <location>
        <begin position="206"/>
        <end position="227"/>
    </location>
</feature>
<gene>
    <name evidence="14" type="ORF">CC85DRAFT_331249</name>
</gene>
<evidence type="ECO:0000256" key="3">
    <source>
        <dbReference type="ARBA" id="ARBA00022692"/>
    </source>
</evidence>
<dbReference type="InterPro" id="IPR056173">
    <property type="entry name" value="Sec20_C"/>
</dbReference>
<dbReference type="STRING" id="879819.A0A0J0XCP1"/>
<dbReference type="Pfam" id="PF03908">
    <property type="entry name" value="Sec20"/>
    <property type="match status" value="1"/>
</dbReference>
<evidence type="ECO:0000256" key="10">
    <source>
        <dbReference type="SAM" id="Coils"/>
    </source>
</evidence>
<protein>
    <submittedName>
        <fullName evidence="14">Sec20-domain-containing protein</fullName>
    </submittedName>
</protein>
<feature type="region of interest" description="Disordered" evidence="11">
    <location>
        <begin position="312"/>
        <end position="366"/>
    </location>
</feature>
<evidence type="ECO:0000256" key="1">
    <source>
        <dbReference type="ARBA" id="ARBA00004163"/>
    </source>
</evidence>
<evidence type="ECO:0000256" key="5">
    <source>
        <dbReference type="ARBA" id="ARBA00022892"/>
    </source>
</evidence>
<dbReference type="GO" id="GO:0006890">
    <property type="term" value="P:retrograde vesicle-mediated transport, Golgi to endoplasmic reticulum"/>
    <property type="evidence" value="ECO:0007669"/>
    <property type="project" value="InterPro"/>
</dbReference>
<keyword evidence="4" id="KW-0256">Endoplasmic reticulum</keyword>
<dbReference type="GO" id="GO:0005789">
    <property type="term" value="C:endoplasmic reticulum membrane"/>
    <property type="evidence" value="ECO:0007669"/>
    <property type="project" value="UniProtKB-SubCell"/>
</dbReference>
<comment type="similarity">
    <text evidence="9">Belongs to the SEC20 family.</text>
</comment>
<dbReference type="GeneID" id="28987631"/>
<evidence type="ECO:0000256" key="4">
    <source>
        <dbReference type="ARBA" id="ARBA00022824"/>
    </source>
</evidence>
<dbReference type="EMBL" id="KQ087280">
    <property type="protein sequence ID" value="KLT38840.1"/>
    <property type="molecule type" value="Genomic_DNA"/>
</dbReference>
<name>A0A0J0XCP1_9TREE</name>
<feature type="coiled-coil region" evidence="10">
    <location>
        <begin position="48"/>
        <end position="75"/>
    </location>
</feature>
<proteinExistence type="inferred from homology"/>
<dbReference type="GO" id="GO:0031201">
    <property type="term" value="C:SNARE complex"/>
    <property type="evidence" value="ECO:0007669"/>
    <property type="project" value="TreeGrafter"/>
</dbReference>
<evidence type="ECO:0000313" key="14">
    <source>
        <dbReference type="EMBL" id="KLT38840.1"/>
    </source>
</evidence>
<dbReference type="PANTHER" id="PTHR12825">
    <property type="entry name" value="BNIP1-RELATED"/>
    <property type="match status" value="1"/>
</dbReference>
<evidence type="ECO:0000256" key="7">
    <source>
        <dbReference type="ARBA" id="ARBA00023054"/>
    </source>
</evidence>
<evidence type="ECO:0000256" key="8">
    <source>
        <dbReference type="ARBA" id="ARBA00023136"/>
    </source>
</evidence>
<reference evidence="14 15" key="1">
    <citation type="submission" date="2015-03" db="EMBL/GenBank/DDBJ databases">
        <title>Genomics and transcriptomics of the oil-accumulating basidiomycete yeast T. oleaginosus allow insights into substrate utilization and the diverse evolutionary trajectories of mating systems in fungi.</title>
        <authorList>
            <consortium name="DOE Joint Genome Institute"/>
            <person name="Kourist R."/>
            <person name="Kracht O."/>
            <person name="Bracharz F."/>
            <person name="Lipzen A."/>
            <person name="Nolan M."/>
            <person name="Ohm R."/>
            <person name="Grigoriev I."/>
            <person name="Sun S."/>
            <person name="Heitman J."/>
            <person name="Bruck T."/>
            <person name="Nowrousian M."/>
        </authorList>
    </citation>
    <scope>NUCLEOTIDE SEQUENCE [LARGE SCALE GENOMIC DNA]</scope>
    <source>
        <strain evidence="14 15">IBC0246</strain>
    </source>
</reference>
<organism evidence="14 15">
    <name type="scientific">Cutaneotrichosporon oleaginosum</name>
    <dbReference type="NCBI Taxonomy" id="879819"/>
    <lineage>
        <taxon>Eukaryota</taxon>
        <taxon>Fungi</taxon>
        <taxon>Dikarya</taxon>
        <taxon>Basidiomycota</taxon>
        <taxon>Agaricomycotina</taxon>
        <taxon>Tremellomycetes</taxon>
        <taxon>Trichosporonales</taxon>
        <taxon>Trichosporonaceae</taxon>
        <taxon>Cutaneotrichosporon</taxon>
    </lineage>
</organism>
<dbReference type="GO" id="GO:0005484">
    <property type="term" value="F:SNAP receptor activity"/>
    <property type="evidence" value="ECO:0007669"/>
    <property type="project" value="InterPro"/>
</dbReference>
<evidence type="ECO:0000256" key="11">
    <source>
        <dbReference type="SAM" id="MobiDB-lite"/>
    </source>
</evidence>
<dbReference type="InterPro" id="IPR005606">
    <property type="entry name" value="Sec20"/>
</dbReference>
<evidence type="ECO:0000313" key="15">
    <source>
        <dbReference type="Proteomes" id="UP000053611"/>
    </source>
</evidence>
<dbReference type="Proteomes" id="UP000053611">
    <property type="component" value="Unassembled WGS sequence"/>
</dbReference>
<evidence type="ECO:0000259" key="13">
    <source>
        <dbReference type="Pfam" id="PF03908"/>
    </source>
</evidence>
<keyword evidence="7 10" id="KW-0175">Coiled coil</keyword>